<evidence type="ECO:0000256" key="1">
    <source>
        <dbReference type="ARBA" id="ARBA00004141"/>
    </source>
</evidence>
<proteinExistence type="inferred from homology"/>
<feature type="transmembrane region" description="Helical" evidence="7">
    <location>
        <begin position="243"/>
        <end position="263"/>
    </location>
</feature>
<organism evidence="9 10">
    <name type="scientific">Ditylenchus destructor</name>
    <dbReference type="NCBI Taxonomy" id="166010"/>
    <lineage>
        <taxon>Eukaryota</taxon>
        <taxon>Metazoa</taxon>
        <taxon>Ecdysozoa</taxon>
        <taxon>Nematoda</taxon>
        <taxon>Chromadorea</taxon>
        <taxon>Rhabditida</taxon>
        <taxon>Tylenchina</taxon>
        <taxon>Tylenchomorpha</taxon>
        <taxon>Sphaerularioidea</taxon>
        <taxon>Anguinidae</taxon>
        <taxon>Anguininae</taxon>
        <taxon>Ditylenchus</taxon>
    </lineage>
</organism>
<dbReference type="EMBL" id="JAKKPZ010000008">
    <property type="protein sequence ID" value="KAI1718333.1"/>
    <property type="molecule type" value="Genomic_DNA"/>
</dbReference>
<dbReference type="GO" id="GO:0016020">
    <property type="term" value="C:membrane"/>
    <property type="evidence" value="ECO:0007669"/>
    <property type="project" value="UniProtKB-SubCell"/>
</dbReference>
<keyword evidence="5 7" id="KW-1133">Transmembrane helix</keyword>
<feature type="domain" description="EF-hand" evidence="8">
    <location>
        <begin position="29"/>
        <end position="64"/>
    </location>
</feature>
<feature type="transmembrane region" description="Helical" evidence="7">
    <location>
        <begin position="136"/>
        <end position="153"/>
    </location>
</feature>
<feature type="transmembrane region" description="Helical" evidence="7">
    <location>
        <begin position="306"/>
        <end position="325"/>
    </location>
</feature>
<comment type="subcellular location">
    <subcellularLocation>
        <location evidence="1">Membrane</location>
        <topology evidence="1">Multi-pass membrane protein</topology>
    </subcellularLocation>
</comment>
<reference evidence="9" key="1">
    <citation type="submission" date="2022-01" db="EMBL/GenBank/DDBJ databases">
        <title>Genome Sequence Resource for Two Populations of Ditylenchus destructor, the Migratory Endoparasitic Phytonematode.</title>
        <authorList>
            <person name="Zhang H."/>
            <person name="Lin R."/>
            <person name="Xie B."/>
        </authorList>
    </citation>
    <scope>NUCLEOTIDE SEQUENCE</scope>
    <source>
        <strain evidence="9">BazhouSP</strain>
    </source>
</reference>
<comment type="caution">
    <text evidence="9">The sequence shown here is derived from an EMBL/GenBank/DDBJ whole genome shotgun (WGS) entry which is preliminary data.</text>
</comment>
<keyword evidence="6 7" id="KW-0472">Membrane</keyword>
<evidence type="ECO:0000313" key="10">
    <source>
        <dbReference type="Proteomes" id="UP001201812"/>
    </source>
</evidence>
<dbReference type="SMART" id="SM00054">
    <property type="entry name" value="EFh"/>
    <property type="match status" value="2"/>
</dbReference>
<evidence type="ECO:0000256" key="6">
    <source>
        <dbReference type="ARBA" id="ARBA00023136"/>
    </source>
</evidence>
<protein>
    <submittedName>
        <fullName evidence="9">Rhomboid family domain-containing protein</fullName>
    </submittedName>
</protein>
<evidence type="ECO:0000259" key="8">
    <source>
        <dbReference type="PROSITE" id="PS50222"/>
    </source>
</evidence>
<dbReference type="PROSITE" id="PS50222">
    <property type="entry name" value="EF_HAND_2"/>
    <property type="match status" value="2"/>
</dbReference>
<evidence type="ECO:0000256" key="3">
    <source>
        <dbReference type="ARBA" id="ARBA00022692"/>
    </source>
</evidence>
<evidence type="ECO:0000313" key="9">
    <source>
        <dbReference type="EMBL" id="KAI1718333.1"/>
    </source>
</evidence>
<dbReference type="InterPro" id="IPR018247">
    <property type="entry name" value="EF_Hand_1_Ca_BS"/>
</dbReference>
<dbReference type="InterPro" id="IPR051739">
    <property type="entry name" value="Rhomboid_IM_Serine_Proteases"/>
</dbReference>
<dbReference type="Pfam" id="PF01694">
    <property type="entry name" value="Rhomboid"/>
    <property type="match status" value="1"/>
</dbReference>
<dbReference type="InterPro" id="IPR011992">
    <property type="entry name" value="EF-hand-dom_pair"/>
</dbReference>
<feature type="transmembrane region" description="Helical" evidence="7">
    <location>
        <begin position="337"/>
        <end position="356"/>
    </location>
</feature>
<sequence>MSVAPKKDDVEKGWKKSTVRSIRRVLTETPGDEWYSFFKKYDTDGNDLIPMERFKKFIHEDAVQLSLTTEEVDELLRNADTNGDNFIDFAEFAALMTQIKKMYLKRAEIFAARTVLPRRQQSVRARQLLRYNCCPPPIFLILISIVEVGVFVYQRKECGWKMCFLDEIFVVKYDSPWEIWRYFTYMFFHASYDHLWGNVTMTLMVGSTLELAHRWRIALVYILGSASAGLFSEAVHCSNNNRMGGASGAFFALLAAHLSNVALNWDEMEHPYTHTILVTLYMSGEIFSAVNFRAKGIYSDVSYSAHIGGFIAGVLLGILLLRNVVQEKWEVTFKKTALVLYVLMHVLCIILIIMKYSN</sequence>
<evidence type="ECO:0000256" key="4">
    <source>
        <dbReference type="ARBA" id="ARBA00022837"/>
    </source>
</evidence>
<dbReference type="CDD" id="cd00051">
    <property type="entry name" value="EFh"/>
    <property type="match status" value="1"/>
</dbReference>
<keyword evidence="10" id="KW-1185">Reference proteome</keyword>
<dbReference type="GO" id="GO:0004252">
    <property type="term" value="F:serine-type endopeptidase activity"/>
    <property type="evidence" value="ECO:0007669"/>
    <property type="project" value="InterPro"/>
</dbReference>
<accession>A0AAD4NBE5</accession>
<dbReference type="GO" id="GO:0005509">
    <property type="term" value="F:calcium ion binding"/>
    <property type="evidence" value="ECO:0007669"/>
    <property type="project" value="InterPro"/>
</dbReference>
<dbReference type="AlphaFoldDB" id="A0AAD4NBE5"/>
<dbReference type="Gene3D" id="1.20.1540.10">
    <property type="entry name" value="Rhomboid-like"/>
    <property type="match status" value="1"/>
</dbReference>
<dbReference type="InterPro" id="IPR022764">
    <property type="entry name" value="Peptidase_S54_rhomboid_dom"/>
</dbReference>
<dbReference type="SUPFAM" id="SSF47473">
    <property type="entry name" value="EF-hand"/>
    <property type="match status" value="1"/>
</dbReference>
<dbReference type="Gene3D" id="1.10.238.10">
    <property type="entry name" value="EF-hand"/>
    <property type="match status" value="1"/>
</dbReference>
<feature type="transmembrane region" description="Helical" evidence="7">
    <location>
        <begin position="214"/>
        <end position="231"/>
    </location>
</feature>
<comment type="similarity">
    <text evidence="2">Belongs to the peptidase S54 family.</text>
</comment>
<dbReference type="Proteomes" id="UP001201812">
    <property type="component" value="Unassembled WGS sequence"/>
</dbReference>
<dbReference type="InterPro" id="IPR002048">
    <property type="entry name" value="EF_hand_dom"/>
</dbReference>
<evidence type="ECO:0000256" key="7">
    <source>
        <dbReference type="SAM" id="Phobius"/>
    </source>
</evidence>
<dbReference type="SUPFAM" id="SSF144091">
    <property type="entry name" value="Rhomboid-like"/>
    <property type="match status" value="1"/>
</dbReference>
<dbReference type="Pfam" id="PF13499">
    <property type="entry name" value="EF-hand_7"/>
    <property type="match status" value="1"/>
</dbReference>
<evidence type="ECO:0000256" key="5">
    <source>
        <dbReference type="ARBA" id="ARBA00022989"/>
    </source>
</evidence>
<keyword evidence="3 7" id="KW-0812">Transmembrane</keyword>
<feature type="domain" description="EF-hand" evidence="8">
    <location>
        <begin position="67"/>
        <end position="102"/>
    </location>
</feature>
<dbReference type="PROSITE" id="PS00018">
    <property type="entry name" value="EF_HAND_1"/>
    <property type="match status" value="1"/>
</dbReference>
<dbReference type="PANTHER" id="PTHR45840">
    <property type="entry name" value="RHOMBOID-RELATED PROTEIN"/>
    <property type="match status" value="1"/>
</dbReference>
<evidence type="ECO:0000256" key="2">
    <source>
        <dbReference type="ARBA" id="ARBA00009045"/>
    </source>
</evidence>
<dbReference type="InterPro" id="IPR035952">
    <property type="entry name" value="Rhomboid-like_sf"/>
</dbReference>
<gene>
    <name evidence="9" type="ORF">DdX_06755</name>
</gene>
<keyword evidence="4" id="KW-0106">Calcium</keyword>
<dbReference type="PANTHER" id="PTHR45840:SF2">
    <property type="entry name" value="PROTEIN RHOMBOID-RELATED"/>
    <property type="match status" value="1"/>
</dbReference>
<name>A0AAD4NBE5_9BILA</name>